<dbReference type="SUPFAM" id="SSF55846">
    <property type="entry name" value="N-acetylmuramoyl-L-alanine amidase-like"/>
    <property type="match status" value="1"/>
</dbReference>
<evidence type="ECO:0000256" key="1">
    <source>
        <dbReference type="ARBA" id="ARBA00007553"/>
    </source>
</evidence>
<feature type="chain" id="PRO_5045970263" evidence="2">
    <location>
        <begin position="21"/>
        <end position="419"/>
    </location>
</feature>
<dbReference type="InterPro" id="IPR002502">
    <property type="entry name" value="Amidase_domain"/>
</dbReference>
<keyword evidence="4" id="KW-0378">Hydrolase</keyword>
<dbReference type="RefSeq" id="WP_367428746.1">
    <property type="nucleotide sequence ID" value="NZ_CP108413.1"/>
</dbReference>
<dbReference type="EC" id="3.5.1.28" evidence="4"/>
<evidence type="ECO:0000256" key="2">
    <source>
        <dbReference type="SAM" id="SignalP"/>
    </source>
</evidence>
<accession>A0ABW7RFK0</accession>
<dbReference type="Pfam" id="PF01510">
    <property type="entry name" value="Amidase_2"/>
    <property type="match status" value="1"/>
</dbReference>
<dbReference type="GO" id="GO:0008745">
    <property type="term" value="F:N-acetylmuramoyl-L-alanine amidase activity"/>
    <property type="evidence" value="ECO:0007669"/>
    <property type="project" value="UniProtKB-EC"/>
</dbReference>
<dbReference type="InterPro" id="IPR015510">
    <property type="entry name" value="PGRP"/>
</dbReference>
<evidence type="ECO:0000313" key="4">
    <source>
        <dbReference type="EMBL" id="MFH8586273.1"/>
    </source>
</evidence>
<dbReference type="Proteomes" id="UP001610990">
    <property type="component" value="Unassembled WGS sequence"/>
</dbReference>
<proteinExistence type="inferred from homology"/>
<dbReference type="CDD" id="cd06583">
    <property type="entry name" value="PGRP"/>
    <property type="match status" value="1"/>
</dbReference>
<feature type="signal peptide" evidence="2">
    <location>
        <begin position="1"/>
        <end position="20"/>
    </location>
</feature>
<evidence type="ECO:0000259" key="3">
    <source>
        <dbReference type="SMART" id="SM00701"/>
    </source>
</evidence>
<dbReference type="PANTHER" id="PTHR11022:SF41">
    <property type="entry name" value="PEPTIDOGLYCAN-RECOGNITION PROTEIN LC-RELATED"/>
    <property type="match status" value="1"/>
</dbReference>
<reference evidence="4 5" key="1">
    <citation type="submission" date="2024-10" db="EMBL/GenBank/DDBJ databases">
        <title>The Natural Products Discovery Center: Release of the First 8490 Sequenced Strains for Exploring Actinobacteria Biosynthetic Diversity.</title>
        <authorList>
            <person name="Kalkreuter E."/>
            <person name="Kautsar S.A."/>
            <person name="Yang D."/>
            <person name="Bader C.D."/>
            <person name="Teijaro C.N."/>
            <person name="Fluegel L."/>
            <person name="Davis C.M."/>
            <person name="Simpson J.R."/>
            <person name="Lauterbach L."/>
            <person name="Steele A.D."/>
            <person name="Gui C."/>
            <person name="Meng S."/>
            <person name="Li G."/>
            <person name="Viehrig K."/>
            <person name="Ye F."/>
            <person name="Su P."/>
            <person name="Kiefer A.F."/>
            <person name="Nichols A."/>
            <person name="Cepeda A.J."/>
            <person name="Yan W."/>
            <person name="Fan B."/>
            <person name="Jiang Y."/>
            <person name="Adhikari A."/>
            <person name="Zheng C.-J."/>
            <person name="Schuster L."/>
            <person name="Cowan T.M."/>
            <person name="Smanski M.J."/>
            <person name="Chevrette M.G."/>
            <person name="De Carvalho L.P.S."/>
            <person name="Shen B."/>
        </authorList>
    </citation>
    <scope>NUCLEOTIDE SEQUENCE [LARGE SCALE GENOMIC DNA]</scope>
    <source>
        <strain evidence="4 5">NPDC018013</strain>
    </source>
</reference>
<dbReference type="EMBL" id="JBIRGH010000010">
    <property type="protein sequence ID" value="MFH8586273.1"/>
    <property type="molecule type" value="Genomic_DNA"/>
</dbReference>
<sequence>MSRIRTARTVATLLAGGVLAAAVLTAGQPAASDVAIPVADVAPTTEMTNVPLTGSAGEPRPGTTYGKAEREIRVERNTTGTFRAVSLSWEKGVRLDHGAHATVRFHRNGEWTAWQDIPLGGDQDSGEAKRTGSGVFFSDTADGAQLRLTTEKGELPRNLRLSLINPDKKPEASGSKGTQRLTMKPAAAVGTAGASAADRLEPVVHTRADWGADESKADPGLKGMDTVRAMVVHHTVNGNAYRPEDVPSLMRAIYTDKIENEGYGDFPYHFVVDRFGGIWEGRRGSIAASPSASPKAILGGHAAGYNTGTLGVATLGNFEPTEEGSAKPEPDMLNGVRDILAWKGAQYQLDPKGKAVLDFAGQKPKTVDVVSGHRDVYATLCPGEDLYALLPALRQQVADRMAQAQETAGIAPAEPRARR</sequence>
<dbReference type="PANTHER" id="PTHR11022">
    <property type="entry name" value="PEPTIDOGLYCAN RECOGNITION PROTEIN"/>
    <property type="match status" value="1"/>
</dbReference>
<evidence type="ECO:0000313" key="5">
    <source>
        <dbReference type="Proteomes" id="UP001610990"/>
    </source>
</evidence>
<dbReference type="InterPro" id="IPR036505">
    <property type="entry name" value="Amidase/PGRP_sf"/>
</dbReference>
<keyword evidence="5" id="KW-1185">Reference proteome</keyword>
<comment type="similarity">
    <text evidence="1">Belongs to the N-acetylmuramoyl-L-alanine amidase 2 family.</text>
</comment>
<comment type="caution">
    <text evidence="4">The sequence shown here is derived from an EMBL/GenBank/DDBJ whole genome shotgun (WGS) entry which is preliminary data.</text>
</comment>
<name>A0ABW7RFK0_9ACTN</name>
<feature type="domain" description="Peptidoglycan recognition protein family" evidence="3">
    <location>
        <begin position="202"/>
        <end position="362"/>
    </location>
</feature>
<protein>
    <submittedName>
        <fullName evidence="4">N-acetylmuramoyl-L-alanine amidase</fullName>
        <ecNumber evidence="4">3.5.1.28</ecNumber>
    </submittedName>
</protein>
<gene>
    <name evidence="4" type="ORF">ACH4GP_18005</name>
</gene>
<keyword evidence="2" id="KW-0732">Signal</keyword>
<organism evidence="4 5">
    <name type="scientific">Streptomyces celluloflavus</name>
    <dbReference type="NCBI Taxonomy" id="58344"/>
    <lineage>
        <taxon>Bacteria</taxon>
        <taxon>Bacillati</taxon>
        <taxon>Actinomycetota</taxon>
        <taxon>Actinomycetes</taxon>
        <taxon>Kitasatosporales</taxon>
        <taxon>Streptomycetaceae</taxon>
        <taxon>Streptomyces</taxon>
    </lineage>
</organism>
<dbReference type="Gene3D" id="3.40.80.10">
    <property type="entry name" value="Peptidoglycan recognition protein-like"/>
    <property type="match status" value="1"/>
</dbReference>
<dbReference type="SMART" id="SM00701">
    <property type="entry name" value="PGRP"/>
    <property type="match status" value="1"/>
</dbReference>
<dbReference type="InterPro" id="IPR006619">
    <property type="entry name" value="PGRP_domain_met/bac"/>
</dbReference>